<dbReference type="EMBL" id="GGEC01074056">
    <property type="protein sequence ID" value="MBX54540.1"/>
    <property type="molecule type" value="Transcribed_RNA"/>
</dbReference>
<name>A0A2P2PIE6_RHIMU</name>
<sequence>MKQALLSAKRISNLILNSGFVLDVECKFLEIFSRFCKSGIDLLLS</sequence>
<evidence type="ECO:0000313" key="1">
    <source>
        <dbReference type="EMBL" id="MBX54540.1"/>
    </source>
</evidence>
<dbReference type="AlphaFoldDB" id="A0A2P2PIE6"/>
<accession>A0A2P2PIE6</accession>
<reference evidence="1" key="1">
    <citation type="submission" date="2018-02" db="EMBL/GenBank/DDBJ databases">
        <title>Rhizophora mucronata_Transcriptome.</title>
        <authorList>
            <person name="Meera S.P."/>
            <person name="Sreeshan A."/>
            <person name="Augustine A."/>
        </authorList>
    </citation>
    <scope>NUCLEOTIDE SEQUENCE</scope>
    <source>
        <tissue evidence="1">Leaf</tissue>
    </source>
</reference>
<proteinExistence type="predicted"/>
<protein>
    <submittedName>
        <fullName evidence="1">Uncharacterized protein</fullName>
    </submittedName>
</protein>
<organism evidence="1">
    <name type="scientific">Rhizophora mucronata</name>
    <name type="common">Asiatic mangrove</name>
    <dbReference type="NCBI Taxonomy" id="61149"/>
    <lineage>
        <taxon>Eukaryota</taxon>
        <taxon>Viridiplantae</taxon>
        <taxon>Streptophyta</taxon>
        <taxon>Embryophyta</taxon>
        <taxon>Tracheophyta</taxon>
        <taxon>Spermatophyta</taxon>
        <taxon>Magnoliopsida</taxon>
        <taxon>eudicotyledons</taxon>
        <taxon>Gunneridae</taxon>
        <taxon>Pentapetalae</taxon>
        <taxon>rosids</taxon>
        <taxon>fabids</taxon>
        <taxon>Malpighiales</taxon>
        <taxon>Rhizophoraceae</taxon>
        <taxon>Rhizophora</taxon>
    </lineage>
</organism>